<dbReference type="Proteomes" id="UP000694018">
    <property type="component" value="Chromosome"/>
</dbReference>
<evidence type="ECO:0000256" key="4">
    <source>
        <dbReference type="ARBA" id="ARBA00022519"/>
    </source>
</evidence>
<gene>
    <name evidence="9" type="ORF">J5U23_01613</name>
</gene>
<evidence type="ECO:0000256" key="5">
    <source>
        <dbReference type="ARBA" id="ARBA00022692"/>
    </source>
</evidence>
<reference evidence="9" key="1">
    <citation type="journal article" date="2021" name="Environ. Microbiol.">
        <title>New insights into the diversity and evolution of the archaeal mobilome from three complete genomes of Saccharolobus shibatae.</title>
        <authorList>
            <person name="Medvedeva S."/>
            <person name="Brandt D."/>
            <person name="Cvirkaite-Krupovic V."/>
            <person name="Liu Y."/>
            <person name="Severinov K."/>
            <person name="Ishino S."/>
            <person name="Ishino Y."/>
            <person name="Prangishvili D."/>
            <person name="Kalinowski J."/>
            <person name="Krupovic M."/>
        </authorList>
    </citation>
    <scope>NUCLEOTIDE SEQUENCE</scope>
    <source>
        <strain evidence="9">B12</strain>
    </source>
</reference>
<evidence type="ECO:0000256" key="7">
    <source>
        <dbReference type="ARBA" id="ARBA00023136"/>
    </source>
</evidence>
<evidence type="ECO:0000313" key="10">
    <source>
        <dbReference type="Proteomes" id="UP000694018"/>
    </source>
</evidence>
<evidence type="ECO:0000256" key="3">
    <source>
        <dbReference type="ARBA" id="ARBA00022475"/>
    </source>
</evidence>
<dbReference type="PANTHER" id="PTHR30574:SF1">
    <property type="entry name" value="SULPHUR TRANSPORT DOMAIN-CONTAINING PROTEIN"/>
    <property type="match status" value="1"/>
</dbReference>
<keyword evidence="4" id="KW-0997">Cell inner membrane</keyword>
<dbReference type="GO" id="GO:0005886">
    <property type="term" value="C:plasma membrane"/>
    <property type="evidence" value="ECO:0007669"/>
    <property type="project" value="UniProtKB-SubCell"/>
</dbReference>
<protein>
    <submittedName>
        <fullName evidence="9">Uncharacterized protein</fullName>
    </submittedName>
</protein>
<accession>A0A8F5BNT5</accession>
<dbReference type="Pfam" id="PF04143">
    <property type="entry name" value="Sulf_transp"/>
    <property type="match status" value="1"/>
</dbReference>
<dbReference type="AlphaFoldDB" id="A0A8F5BNT5"/>
<comment type="subcellular location">
    <subcellularLocation>
        <location evidence="1">Cell inner membrane</location>
        <topology evidence="1">Multi-pass membrane protein</topology>
    </subcellularLocation>
</comment>
<proteinExistence type="predicted"/>
<name>A0A8F5BNT5_SACSH</name>
<evidence type="ECO:0000256" key="2">
    <source>
        <dbReference type="ARBA" id="ARBA00022448"/>
    </source>
</evidence>
<evidence type="ECO:0000256" key="1">
    <source>
        <dbReference type="ARBA" id="ARBA00004429"/>
    </source>
</evidence>
<keyword evidence="6 8" id="KW-1133">Transmembrane helix</keyword>
<dbReference type="EMBL" id="CP077717">
    <property type="protein sequence ID" value="QXJ28744.1"/>
    <property type="molecule type" value="Genomic_DNA"/>
</dbReference>
<keyword evidence="7 8" id="KW-0472">Membrane</keyword>
<evidence type="ECO:0000256" key="8">
    <source>
        <dbReference type="SAM" id="Phobius"/>
    </source>
</evidence>
<sequence length="55" mass="6033">MLFGARMANGRASGHILSGNLQMEISSFAFLIAVMLGAWITLSLVLRLRINSNRI</sequence>
<dbReference type="OrthoDB" id="42259at2157"/>
<feature type="transmembrane region" description="Helical" evidence="8">
    <location>
        <begin position="25"/>
        <end position="46"/>
    </location>
</feature>
<dbReference type="InterPro" id="IPR007272">
    <property type="entry name" value="Sulf_transp_TsuA/YedE"/>
</dbReference>
<evidence type="ECO:0000313" key="9">
    <source>
        <dbReference type="EMBL" id="QXJ28744.1"/>
    </source>
</evidence>
<evidence type="ECO:0000256" key="6">
    <source>
        <dbReference type="ARBA" id="ARBA00022989"/>
    </source>
</evidence>
<keyword evidence="3" id="KW-1003">Cell membrane</keyword>
<organism evidence="9 10">
    <name type="scientific">Saccharolobus shibatae (strain ATCC 51178 / DSM 5389 / JCM 8931 / NBRC 15437 / B12)</name>
    <name type="common">Sulfolobus shibatae</name>
    <dbReference type="NCBI Taxonomy" id="523848"/>
    <lineage>
        <taxon>Archaea</taxon>
        <taxon>Thermoproteota</taxon>
        <taxon>Thermoprotei</taxon>
        <taxon>Sulfolobales</taxon>
        <taxon>Sulfolobaceae</taxon>
        <taxon>Saccharolobus</taxon>
    </lineage>
</organism>
<keyword evidence="2" id="KW-0813">Transport</keyword>
<dbReference type="PANTHER" id="PTHR30574">
    <property type="entry name" value="INNER MEMBRANE PROTEIN YEDE"/>
    <property type="match status" value="1"/>
</dbReference>
<dbReference type="KEGG" id="sshi:J5U23_01613"/>
<keyword evidence="5 8" id="KW-0812">Transmembrane</keyword>